<evidence type="ECO:0000256" key="1">
    <source>
        <dbReference type="SAM" id="Phobius"/>
    </source>
</evidence>
<feature type="transmembrane region" description="Helical" evidence="1">
    <location>
        <begin position="143"/>
        <end position="162"/>
    </location>
</feature>
<feature type="transmembrane region" description="Helical" evidence="1">
    <location>
        <begin position="89"/>
        <end position="106"/>
    </location>
</feature>
<keyword evidence="3" id="KW-1185">Reference proteome</keyword>
<dbReference type="RefSeq" id="WP_095089362.1">
    <property type="nucleotide sequence ID" value="NZ_BMDM01000001.1"/>
</dbReference>
<dbReference type="OrthoDB" id="2380563at2"/>
<evidence type="ECO:0008006" key="4">
    <source>
        <dbReference type="Google" id="ProtNLM"/>
    </source>
</evidence>
<organism evidence="2 3">
    <name type="scientific">Mammaliicoccus stepanovicii</name>
    <dbReference type="NCBI Taxonomy" id="643214"/>
    <lineage>
        <taxon>Bacteria</taxon>
        <taxon>Bacillati</taxon>
        <taxon>Bacillota</taxon>
        <taxon>Bacilli</taxon>
        <taxon>Bacillales</taxon>
        <taxon>Staphylococcaceae</taxon>
        <taxon>Mammaliicoccus</taxon>
    </lineage>
</organism>
<accession>A0A240A2C8</accession>
<keyword evidence="1" id="KW-0472">Membrane</keyword>
<feature type="transmembrane region" description="Helical" evidence="1">
    <location>
        <begin position="183"/>
        <end position="205"/>
    </location>
</feature>
<feature type="transmembrane region" description="Helical" evidence="1">
    <location>
        <begin position="12"/>
        <end position="29"/>
    </location>
</feature>
<sequence>MFKFKKPNQHGGWSMIVVPIAFGIAATSFSNLHLLLYIGLLAAYFMSDQVFFYLKKRKKQIGYINTALLFLIIVVVTFLPIVIQKQETVIIFLMMIPLLLVNAYFAKTKNERAFTNDVIAVIMFCLFGVISTLINISITEIRIWSIVFIMSFMYFFGTILFVKTMIREKKSLKYKWSSWIYHILIVIIGLFIHPLVMIMYIPSLMRSIILYGRKIKIMHVGMIEIANSIFILTIGSIYLS</sequence>
<evidence type="ECO:0000313" key="3">
    <source>
        <dbReference type="Proteomes" id="UP000242084"/>
    </source>
</evidence>
<reference evidence="2 3" key="1">
    <citation type="submission" date="2017-06" db="EMBL/GenBank/DDBJ databases">
        <authorList>
            <consortium name="Pathogen Informatics"/>
        </authorList>
    </citation>
    <scope>NUCLEOTIDE SEQUENCE [LARGE SCALE GENOMIC DNA]</scope>
    <source>
        <strain evidence="2 3">NCTC13839</strain>
    </source>
</reference>
<keyword evidence="1" id="KW-1133">Transmembrane helix</keyword>
<dbReference type="Pfam" id="PF14256">
    <property type="entry name" value="YwiC"/>
    <property type="match status" value="1"/>
</dbReference>
<dbReference type="AlphaFoldDB" id="A0A240A2C8"/>
<dbReference type="Proteomes" id="UP000242084">
    <property type="component" value="Chromosome 1"/>
</dbReference>
<dbReference type="EMBL" id="LT906462">
    <property type="protein sequence ID" value="SNV77076.1"/>
    <property type="molecule type" value="Genomic_DNA"/>
</dbReference>
<evidence type="ECO:0000313" key="2">
    <source>
        <dbReference type="EMBL" id="SNV77076.1"/>
    </source>
</evidence>
<proteinExistence type="predicted"/>
<gene>
    <name evidence="2" type="ORF">SAMEA4384403_02111</name>
</gene>
<feature type="transmembrane region" description="Helical" evidence="1">
    <location>
        <begin position="118"/>
        <end position="137"/>
    </location>
</feature>
<keyword evidence="1" id="KW-0812">Transmembrane</keyword>
<feature type="transmembrane region" description="Helical" evidence="1">
    <location>
        <begin position="61"/>
        <end position="83"/>
    </location>
</feature>
<protein>
    <recommendedName>
        <fullName evidence="4">YwiC-like protein</fullName>
    </recommendedName>
</protein>
<name>A0A240A2C8_9STAP</name>
<feature type="transmembrane region" description="Helical" evidence="1">
    <location>
        <begin position="217"/>
        <end position="239"/>
    </location>
</feature>
<dbReference type="InterPro" id="IPR025576">
    <property type="entry name" value="YwiC"/>
</dbReference>
<dbReference type="KEGG" id="sste:SAMEA4384403_2111"/>